<organism evidence="1">
    <name type="scientific">Rhizobium rhizogenes</name>
    <name type="common">Agrobacterium rhizogenes</name>
    <dbReference type="NCBI Taxonomy" id="359"/>
    <lineage>
        <taxon>Bacteria</taxon>
        <taxon>Pseudomonadati</taxon>
        <taxon>Pseudomonadota</taxon>
        <taxon>Alphaproteobacteria</taxon>
        <taxon>Hyphomicrobiales</taxon>
        <taxon>Rhizobiaceae</taxon>
        <taxon>Rhizobium/Agrobacterium group</taxon>
        <taxon>Rhizobium</taxon>
    </lineage>
</organism>
<dbReference type="AlphaFoldDB" id="A0A7S4ZUY0"/>
<dbReference type="EMBL" id="MK318974">
    <property type="protein sequence ID" value="QCL10021.1"/>
    <property type="molecule type" value="Genomic_DNA"/>
</dbReference>
<accession>A0A7S4ZUY0</accession>
<geneLocation type="plasmid" evidence="1">
    <name>pColt5.8d</name>
</geneLocation>
<name>A0A7S4ZUY0_RHIRH</name>
<gene>
    <name evidence="1" type="ORF">pC5.8d_718</name>
</gene>
<evidence type="ECO:0000313" key="1">
    <source>
        <dbReference type="EMBL" id="QCL10021.1"/>
    </source>
</evidence>
<keyword evidence="1" id="KW-0614">Plasmid</keyword>
<reference evidence="1" key="1">
    <citation type="submission" date="2018-12" db="EMBL/GenBank/DDBJ databases">
        <title>Three Rhizobium rhizogenes strains isolated from the same crown gall tumor carry diverse plasmids.</title>
        <authorList>
            <person name="Pulawska J."/>
            <person name="Kuzmanovic N."/>
        </authorList>
    </citation>
    <scope>NUCLEOTIDE SEQUENCE</scope>
    <source>
        <strain evidence="1">Colt5.8</strain>
        <plasmid evidence="1">pColt5.8d</plasmid>
    </source>
</reference>
<proteinExistence type="predicted"/>
<sequence length="48" mass="5494">MSFVYVEMIYFTRAPTGKPFRVDVTFDLHVDAACQFLSGQHPAWLSTI</sequence>
<protein>
    <submittedName>
        <fullName evidence="1">Uncharacterized protein</fullName>
    </submittedName>
</protein>